<dbReference type="Proteomes" id="UP000182373">
    <property type="component" value="Chromosome"/>
</dbReference>
<dbReference type="EMBL" id="CP018191">
    <property type="protein sequence ID" value="APH54037.1"/>
    <property type="molecule type" value="Genomic_DNA"/>
</dbReference>
<evidence type="ECO:0008006" key="3">
    <source>
        <dbReference type="Google" id="ProtNLM"/>
    </source>
</evidence>
<organism evidence="1 2">
    <name type="scientific">Granulibacter bethesdensis</name>
    <dbReference type="NCBI Taxonomy" id="364410"/>
    <lineage>
        <taxon>Bacteria</taxon>
        <taxon>Pseudomonadati</taxon>
        <taxon>Pseudomonadota</taxon>
        <taxon>Alphaproteobacteria</taxon>
        <taxon>Acetobacterales</taxon>
        <taxon>Acetobacteraceae</taxon>
        <taxon>Granulibacter</taxon>
    </lineage>
</organism>
<evidence type="ECO:0000313" key="2">
    <source>
        <dbReference type="Proteomes" id="UP000182373"/>
    </source>
</evidence>
<protein>
    <recommendedName>
        <fullName evidence="3">DUF1826 domain-containing protein</fullName>
    </recommendedName>
</protein>
<dbReference type="Pfam" id="PF08856">
    <property type="entry name" value="DUF1826"/>
    <property type="match status" value="1"/>
</dbReference>
<gene>
    <name evidence="1" type="ORF">GbCGDNIH9_0784</name>
</gene>
<dbReference type="AlphaFoldDB" id="A0AAC9KBW0"/>
<dbReference type="InterPro" id="IPR014955">
    <property type="entry name" value="DUF1826"/>
</dbReference>
<accession>A0AAC9KBW0</accession>
<name>A0AAC9KBW0_9PROT</name>
<proteinExistence type="predicted"/>
<sequence length="238" mass="25918">MPMTSLCLSSTSLAYPRFLCDEPVPDISPFCEKTAHRIIAAGLEKGAAGFFPRQLDKVVAHALECTPDGSLPEMRVIGPSSGMAAAVEEVGREAAFGPAWLRVWLAQDIMALGRLFQAITGAKELLVRLEAIRTDACRRFHADHVHHRLTCTYRGPGTQWIQPDMATEWEQGKAWPASAIRQAQTGTVTIMRGRRAETAQKPALLHRSPPVAGSGITRLFLAIDDATDHDNGDGIIPE</sequence>
<evidence type="ECO:0000313" key="1">
    <source>
        <dbReference type="EMBL" id="APH54037.1"/>
    </source>
</evidence>
<reference evidence="2" key="1">
    <citation type="submission" date="2016-11" db="EMBL/GenBank/DDBJ databases">
        <title>Comparative genomic and phenotypic analysis of Granulibacter bethesdensis clinical isolates from patients with chronic granulomatous disease.</title>
        <authorList>
            <person name="Zarember K.A."/>
            <person name="Porcella S.F."/>
            <person name="Chu J."/>
            <person name="Ding L."/>
            <person name="Dahlstrom E."/>
            <person name="Barbian K."/>
            <person name="Martens C."/>
            <person name="Sykora L."/>
            <person name="Kramer S."/>
            <person name="Pettinato A.M."/>
            <person name="Hong H."/>
            <person name="Wald G."/>
            <person name="Berg L.J."/>
            <person name="Rogge L.S."/>
            <person name="Greenberg D.E."/>
            <person name="Falcone E.L."/>
            <person name="Neves J.F."/>
            <person name="Simoes M.J."/>
            <person name="Casal M."/>
            <person name="Rodriguez-Lopez F.C."/>
            <person name="Zelazny A."/>
            <person name="Gallin J.I."/>
            <person name="Holland S.M."/>
        </authorList>
    </citation>
    <scope>NUCLEOTIDE SEQUENCE [LARGE SCALE GENOMIC DNA]</scope>
    <source>
        <strain evidence="2">NIH9.1</strain>
    </source>
</reference>